<proteinExistence type="predicted"/>
<dbReference type="OrthoDB" id="9808310at2"/>
<dbReference type="Gene3D" id="1.20.5.810">
    <property type="entry name" value="AhpD-like"/>
    <property type="match status" value="1"/>
</dbReference>
<sequence length="190" mass="21212">MAKDKLMALGLAEPAPLPQDLAAQYATAKERLGFVPNVLRGYAHAPDRLANFIAMRDGLMGSDSGLTKAEREMIAVVVSSLNRCHYCLTSHGATLRRLTGDPPLADTLAMNFRAAGLPDRQRAMLEFVERLTQAPECIEDADRDLLREQGFSERDIWDIAEVTAFFNMTNRLAAATGMEPNREYYDLHRR</sequence>
<evidence type="ECO:0000259" key="1">
    <source>
        <dbReference type="Pfam" id="PF02627"/>
    </source>
</evidence>
<dbReference type="EMBL" id="CP014671">
    <property type="protein sequence ID" value="ANX04114.1"/>
    <property type="molecule type" value="Genomic_DNA"/>
</dbReference>
<feature type="domain" description="Carboxymuconolactone decarboxylase-like" evidence="1">
    <location>
        <begin position="48"/>
        <end position="97"/>
    </location>
</feature>
<dbReference type="PANTHER" id="PTHR35446:SF2">
    <property type="entry name" value="CARBOXYMUCONOLACTONE DECARBOXYLASE-LIKE DOMAIN-CONTAINING PROTEIN"/>
    <property type="match status" value="1"/>
</dbReference>
<dbReference type="AlphaFoldDB" id="A0A1B1YTE9"/>
<dbReference type="PANTHER" id="PTHR35446">
    <property type="entry name" value="SI:CH211-175M2.5"/>
    <property type="match status" value="1"/>
</dbReference>
<dbReference type="RefSeq" id="WP_068804017.1">
    <property type="nucleotide sequence ID" value="NZ_CP014671.1"/>
</dbReference>
<gene>
    <name evidence="2" type="ORF">PG2T_07930</name>
</gene>
<dbReference type="GO" id="GO:0051920">
    <property type="term" value="F:peroxiredoxin activity"/>
    <property type="evidence" value="ECO:0007669"/>
    <property type="project" value="InterPro"/>
</dbReference>
<dbReference type="STRING" id="1810504.PG2T_07930"/>
<evidence type="ECO:0000313" key="3">
    <source>
        <dbReference type="Proteomes" id="UP000092952"/>
    </source>
</evidence>
<evidence type="ECO:0000313" key="2">
    <source>
        <dbReference type="EMBL" id="ANX04114.1"/>
    </source>
</evidence>
<keyword evidence="2" id="KW-0560">Oxidoreductase</keyword>
<dbReference type="NCBIfam" id="TIGR00778">
    <property type="entry name" value="ahpD_dom"/>
    <property type="match status" value="1"/>
</dbReference>
<name>A0A1B1YTE9_9GAMM</name>
<dbReference type="Pfam" id="PF02627">
    <property type="entry name" value="CMD"/>
    <property type="match status" value="1"/>
</dbReference>
<keyword evidence="3" id="KW-1185">Reference proteome</keyword>
<dbReference type="InterPro" id="IPR003779">
    <property type="entry name" value="CMD-like"/>
</dbReference>
<dbReference type="NCBIfam" id="TIGR01926">
    <property type="entry name" value="peroxid_rel"/>
    <property type="match status" value="1"/>
</dbReference>
<dbReference type="Gene3D" id="1.20.1290.10">
    <property type="entry name" value="AhpD-like"/>
    <property type="match status" value="1"/>
</dbReference>
<dbReference type="SUPFAM" id="SSF69118">
    <property type="entry name" value="AhpD-like"/>
    <property type="match status" value="1"/>
</dbReference>
<dbReference type="InParanoid" id="A0A1B1YTE9"/>
<dbReference type="InterPro" id="IPR010195">
    <property type="entry name" value="Uncharacterised_peroxidase-rel"/>
</dbReference>
<keyword evidence="2" id="KW-0575">Peroxidase</keyword>
<reference evidence="3" key="1">
    <citation type="submission" date="2016-03" db="EMBL/GenBank/DDBJ databases">
        <title>Complete genome sequence of Solimmundus cernigliae, representing a novel lineage of polycyclic aromatic hydrocarbon degraders within the Gammaproteobacteria.</title>
        <authorList>
            <person name="Singleton D.R."/>
            <person name="Dickey A.N."/>
            <person name="Scholl E.H."/>
            <person name="Wright F.A."/>
            <person name="Aitken M.D."/>
        </authorList>
    </citation>
    <scope>NUCLEOTIDE SEQUENCE [LARGE SCALE GENOMIC DNA]</scope>
    <source>
        <strain evidence="3">TR3.2</strain>
    </source>
</reference>
<protein>
    <submittedName>
        <fullName evidence="2">Alkylhydroperoxidase</fullName>
    </submittedName>
</protein>
<dbReference type="InterPro" id="IPR029032">
    <property type="entry name" value="AhpD-like"/>
</dbReference>
<dbReference type="InterPro" id="IPR004675">
    <property type="entry name" value="AhpD_core"/>
</dbReference>
<organism evidence="2 3">
    <name type="scientific">Immundisolibacter cernigliae</name>
    <dbReference type="NCBI Taxonomy" id="1810504"/>
    <lineage>
        <taxon>Bacteria</taxon>
        <taxon>Pseudomonadati</taxon>
        <taxon>Pseudomonadota</taxon>
        <taxon>Gammaproteobacteria</taxon>
        <taxon>Immundisolibacterales</taxon>
        <taxon>Immundisolibacteraceae</taxon>
        <taxon>Immundisolibacter</taxon>
    </lineage>
</organism>
<dbReference type="KEGG" id="gbi:PG2T_07930"/>
<dbReference type="Proteomes" id="UP000092952">
    <property type="component" value="Chromosome"/>
</dbReference>
<accession>A0A1B1YTE9</accession>